<organism evidence="1">
    <name type="scientific">Arundo donax</name>
    <name type="common">Giant reed</name>
    <name type="synonym">Donax arundinaceus</name>
    <dbReference type="NCBI Taxonomy" id="35708"/>
    <lineage>
        <taxon>Eukaryota</taxon>
        <taxon>Viridiplantae</taxon>
        <taxon>Streptophyta</taxon>
        <taxon>Embryophyta</taxon>
        <taxon>Tracheophyta</taxon>
        <taxon>Spermatophyta</taxon>
        <taxon>Magnoliopsida</taxon>
        <taxon>Liliopsida</taxon>
        <taxon>Poales</taxon>
        <taxon>Poaceae</taxon>
        <taxon>PACMAD clade</taxon>
        <taxon>Arundinoideae</taxon>
        <taxon>Arundineae</taxon>
        <taxon>Arundo</taxon>
    </lineage>
</organism>
<evidence type="ECO:0000313" key="1">
    <source>
        <dbReference type="EMBL" id="JAD34423.1"/>
    </source>
</evidence>
<reference evidence="1" key="2">
    <citation type="journal article" date="2015" name="Data Brief">
        <title>Shoot transcriptome of the giant reed, Arundo donax.</title>
        <authorList>
            <person name="Barrero R.A."/>
            <person name="Guerrero F.D."/>
            <person name="Moolhuijzen P."/>
            <person name="Goolsby J.A."/>
            <person name="Tidwell J."/>
            <person name="Bellgard S.E."/>
            <person name="Bellgard M.I."/>
        </authorList>
    </citation>
    <scope>NUCLEOTIDE SEQUENCE</scope>
    <source>
        <tissue evidence="1">Shoot tissue taken approximately 20 cm above the soil surface</tissue>
    </source>
</reference>
<dbReference type="EMBL" id="GBRH01263472">
    <property type="protein sequence ID" value="JAD34423.1"/>
    <property type="molecule type" value="Transcribed_RNA"/>
</dbReference>
<dbReference type="AlphaFoldDB" id="A0A0A8Z9P7"/>
<reference evidence="1" key="1">
    <citation type="submission" date="2014-09" db="EMBL/GenBank/DDBJ databases">
        <authorList>
            <person name="Magalhaes I.L.F."/>
            <person name="Oliveira U."/>
            <person name="Santos F.R."/>
            <person name="Vidigal T.H.D.A."/>
            <person name="Brescovit A.D."/>
            <person name="Santos A.J."/>
        </authorList>
    </citation>
    <scope>NUCLEOTIDE SEQUENCE</scope>
    <source>
        <tissue evidence="1">Shoot tissue taken approximately 20 cm above the soil surface</tissue>
    </source>
</reference>
<name>A0A0A8Z9P7_ARUDO</name>
<sequence>MTTLGPSLRDSISGLILDTQIFHTIFGDFGSYCLVCHMILNRIFNSR</sequence>
<proteinExistence type="predicted"/>
<protein>
    <submittedName>
        <fullName evidence="1">Uncharacterized protein</fullName>
    </submittedName>
</protein>
<accession>A0A0A8Z9P7</accession>